<evidence type="ECO:0000313" key="2">
    <source>
        <dbReference type="EMBL" id="KAF9409878.1"/>
    </source>
</evidence>
<accession>A0A835GAE4</accession>
<dbReference type="Proteomes" id="UP000648187">
    <property type="component" value="Unassembled WGS sequence"/>
</dbReference>
<feature type="non-terminal residue" evidence="2">
    <location>
        <position position="1"/>
    </location>
</feature>
<protein>
    <submittedName>
        <fullName evidence="2">Uncharacterized protein</fullName>
    </submittedName>
</protein>
<feature type="compositionally biased region" description="Pro residues" evidence="1">
    <location>
        <begin position="231"/>
        <end position="248"/>
    </location>
</feature>
<reference evidence="2" key="1">
    <citation type="submission" date="2020-08" db="EMBL/GenBank/DDBJ databases">
        <title>Spodoptera exigua strain:BAW_Kor-Di-RS1 Genome sequencing and assembly.</title>
        <authorList>
            <person name="Kim J."/>
            <person name="Nam H.Y."/>
            <person name="Kwon M."/>
            <person name="Choi J.H."/>
            <person name="Cho S.R."/>
            <person name="Kim G.-H."/>
        </authorList>
    </citation>
    <scope>NUCLEOTIDE SEQUENCE</scope>
    <source>
        <strain evidence="2">BAW_Kor-Di-RS1</strain>
        <tissue evidence="2">Whole-body</tissue>
    </source>
</reference>
<comment type="caution">
    <text evidence="2">The sequence shown here is derived from an EMBL/GenBank/DDBJ whole genome shotgun (WGS) entry which is preliminary data.</text>
</comment>
<proteinExistence type="predicted"/>
<name>A0A835GAE4_SPOEX</name>
<keyword evidence="3" id="KW-1185">Reference proteome</keyword>
<gene>
    <name evidence="2" type="ORF">HW555_010876</name>
</gene>
<organism evidence="2 3">
    <name type="scientific">Spodoptera exigua</name>
    <name type="common">Beet armyworm</name>
    <name type="synonym">Noctua fulgens</name>
    <dbReference type="NCBI Taxonomy" id="7107"/>
    <lineage>
        <taxon>Eukaryota</taxon>
        <taxon>Metazoa</taxon>
        <taxon>Ecdysozoa</taxon>
        <taxon>Arthropoda</taxon>
        <taxon>Hexapoda</taxon>
        <taxon>Insecta</taxon>
        <taxon>Pterygota</taxon>
        <taxon>Neoptera</taxon>
        <taxon>Endopterygota</taxon>
        <taxon>Lepidoptera</taxon>
        <taxon>Glossata</taxon>
        <taxon>Ditrysia</taxon>
        <taxon>Noctuoidea</taxon>
        <taxon>Noctuidae</taxon>
        <taxon>Amphipyrinae</taxon>
        <taxon>Spodoptera</taxon>
    </lineage>
</organism>
<dbReference type="AlphaFoldDB" id="A0A835GAE4"/>
<feature type="region of interest" description="Disordered" evidence="1">
    <location>
        <begin position="231"/>
        <end position="275"/>
    </location>
</feature>
<evidence type="ECO:0000256" key="1">
    <source>
        <dbReference type="SAM" id="MobiDB-lite"/>
    </source>
</evidence>
<evidence type="ECO:0000313" key="3">
    <source>
        <dbReference type="Proteomes" id="UP000648187"/>
    </source>
</evidence>
<sequence>MDFSSCFWDSSEHPPCRCEFVYRWLSDHLIYFQQHLISEPFADTYLDEDDDEFNLMLSQLQRHYNCKTKQLTTVFTVIKMADNHRACSRSFDVCEIQVFVFHTERVLVPDVTVLSRNMVAVVHNVTDVVQSMAVMGHNMNELDHYMIVIIYIARTHIHLRPNMCQGMDPMSGVVENKFGGHSTSGTPGCVHRNAYQQIEPNISGNPLRDMDGHQLAFAQYGRGLLPYEAPPPYSGPAPSFHGPPPPYDGPQLPCYEPPPPYYESTPPVHREADPV</sequence>
<dbReference type="EMBL" id="JACKWZ010000291">
    <property type="protein sequence ID" value="KAF9409878.1"/>
    <property type="molecule type" value="Genomic_DNA"/>
</dbReference>